<evidence type="ECO:0000313" key="2">
    <source>
        <dbReference type="EMBL" id="MFB9947643.1"/>
    </source>
</evidence>
<feature type="chain" id="PRO_5046201326" description="Transmembrane protein" evidence="1">
    <location>
        <begin position="23"/>
        <end position="99"/>
    </location>
</feature>
<evidence type="ECO:0000313" key="3">
    <source>
        <dbReference type="Proteomes" id="UP001589692"/>
    </source>
</evidence>
<comment type="caution">
    <text evidence="2">The sequence shown here is derived from an EMBL/GenBank/DDBJ whole genome shotgun (WGS) entry which is preliminary data.</text>
</comment>
<proteinExistence type="predicted"/>
<dbReference type="Proteomes" id="UP001589692">
    <property type="component" value="Unassembled WGS sequence"/>
</dbReference>
<dbReference type="RefSeq" id="WP_377255496.1">
    <property type="nucleotide sequence ID" value="NZ_JBHMAA010000004.1"/>
</dbReference>
<keyword evidence="1" id="KW-0732">Signal</keyword>
<protein>
    <recommendedName>
        <fullName evidence="4">Transmembrane protein</fullName>
    </recommendedName>
</protein>
<keyword evidence="3" id="KW-1185">Reference proteome</keyword>
<dbReference type="PROSITE" id="PS51257">
    <property type="entry name" value="PROKAR_LIPOPROTEIN"/>
    <property type="match status" value="1"/>
</dbReference>
<evidence type="ECO:0008006" key="4">
    <source>
        <dbReference type="Google" id="ProtNLM"/>
    </source>
</evidence>
<sequence>MRITIAIAGLVMLLAGCTSDNSGTTAYLDMGPGIRPIPGSITYGGQPRTRLTKAPVGSIVPHEFRNQLGQRVEETYIIQPDRSLKLVSRRVHRGPFWDD</sequence>
<dbReference type="EMBL" id="JBHMAA010000004">
    <property type="protein sequence ID" value="MFB9947643.1"/>
    <property type="molecule type" value="Genomic_DNA"/>
</dbReference>
<evidence type="ECO:0000256" key="1">
    <source>
        <dbReference type="SAM" id="SignalP"/>
    </source>
</evidence>
<feature type="signal peptide" evidence="1">
    <location>
        <begin position="1"/>
        <end position="22"/>
    </location>
</feature>
<name>A0ABV6AAJ2_9HYPH</name>
<reference evidence="2 3" key="1">
    <citation type="submission" date="2024-09" db="EMBL/GenBank/DDBJ databases">
        <authorList>
            <person name="Sun Q."/>
            <person name="Mori K."/>
        </authorList>
    </citation>
    <scope>NUCLEOTIDE SEQUENCE [LARGE SCALE GENOMIC DNA]</scope>
    <source>
        <strain evidence="2 3">TBRC 4938</strain>
    </source>
</reference>
<gene>
    <name evidence="2" type="ORF">ACFFP0_02230</name>
</gene>
<organism evidence="2 3">
    <name type="scientific">Rhizobium puerariae</name>
    <dbReference type="NCBI Taxonomy" id="1585791"/>
    <lineage>
        <taxon>Bacteria</taxon>
        <taxon>Pseudomonadati</taxon>
        <taxon>Pseudomonadota</taxon>
        <taxon>Alphaproteobacteria</taxon>
        <taxon>Hyphomicrobiales</taxon>
        <taxon>Rhizobiaceae</taxon>
        <taxon>Rhizobium/Agrobacterium group</taxon>
        <taxon>Rhizobium</taxon>
    </lineage>
</organism>
<accession>A0ABV6AAJ2</accession>